<accession>A0ABU9YY51</accession>
<keyword evidence="4" id="KW-0804">Transcription</keyword>
<dbReference type="Gene3D" id="1.10.10.10">
    <property type="entry name" value="Winged helix-like DNA-binding domain superfamily/Winged helix DNA-binding domain"/>
    <property type="match status" value="1"/>
</dbReference>
<dbReference type="EMBL" id="JBDIVE010000003">
    <property type="protein sequence ID" value="MEN3068516.1"/>
    <property type="molecule type" value="Genomic_DNA"/>
</dbReference>
<dbReference type="RefSeq" id="WP_345919282.1">
    <property type="nucleotide sequence ID" value="NZ_JBDIVE010000003.1"/>
</dbReference>
<keyword evidence="7" id="KW-1185">Reference proteome</keyword>
<dbReference type="Gene3D" id="3.40.190.10">
    <property type="entry name" value="Periplasmic binding protein-like II"/>
    <property type="match status" value="2"/>
</dbReference>
<dbReference type="PROSITE" id="PS50931">
    <property type="entry name" value="HTH_LYSR"/>
    <property type="match status" value="1"/>
</dbReference>
<dbReference type="Pfam" id="PF03466">
    <property type="entry name" value="LysR_substrate"/>
    <property type="match status" value="1"/>
</dbReference>
<reference evidence="6 7" key="1">
    <citation type="journal article" date="2018" name="Int. J. Syst. Evol. Microbiol.">
        <title>Uliginosibacterium sediminicola sp. nov., isolated from freshwater sediment.</title>
        <authorList>
            <person name="Hwang W.M."/>
            <person name="Kim S.M."/>
            <person name="Kang K."/>
            <person name="Ahn T.Y."/>
        </authorList>
    </citation>
    <scope>NUCLEOTIDE SEQUENCE [LARGE SCALE GENOMIC DNA]</scope>
    <source>
        <strain evidence="6 7">M1-21</strain>
    </source>
</reference>
<sequence length="302" mass="33270">MNLRAIDLNLLTVLDALLDEAHVTRAAERLGMSQPAVSNALERCRHLFKDPLLLRGQGMMRRTPKADSLRLPLKNLLADALALVEPVAPDLMQLQQTVHLNMPDFAASLVVGQLYADVARTAPGVDLVIYPWRGPAAVLDELTKGTVDLAMATLPPPGASFRMRELRRTFYRVVMRKGHPAAADFSLQRWLSHPHVSVSASGDTEASVDRALLAHQLERRVSLIVPSFLMVPNLLLQSDLIAVVPNRFVPKDDGRFAVFEPPIPLDSFPVHIAWHVRRDKDVVVQHVAGLLADAISNDSGEV</sequence>
<keyword evidence="2" id="KW-0805">Transcription regulation</keyword>
<dbReference type="InterPro" id="IPR036388">
    <property type="entry name" value="WH-like_DNA-bd_sf"/>
</dbReference>
<name>A0ABU9YY51_9RHOO</name>
<dbReference type="Pfam" id="PF00126">
    <property type="entry name" value="HTH_1"/>
    <property type="match status" value="1"/>
</dbReference>
<keyword evidence="3" id="KW-0238">DNA-binding</keyword>
<evidence type="ECO:0000313" key="7">
    <source>
        <dbReference type="Proteomes" id="UP001410394"/>
    </source>
</evidence>
<dbReference type="CDD" id="cd08417">
    <property type="entry name" value="PBP2_Nitroaromatics_like"/>
    <property type="match status" value="1"/>
</dbReference>
<evidence type="ECO:0000259" key="5">
    <source>
        <dbReference type="PROSITE" id="PS50931"/>
    </source>
</evidence>
<dbReference type="InterPro" id="IPR050389">
    <property type="entry name" value="LysR-type_TF"/>
</dbReference>
<feature type="domain" description="HTH lysR-type" evidence="5">
    <location>
        <begin position="6"/>
        <end position="63"/>
    </location>
</feature>
<dbReference type="SUPFAM" id="SSF53850">
    <property type="entry name" value="Periplasmic binding protein-like II"/>
    <property type="match status" value="1"/>
</dbReference>
<dbReference type="Proteomes" id="UP001410394">
    <property type="component" value="Unassembled WGS sequence"/>
</dbReference>
<dbReference type="InterPro" id="IPR036390">
    <property type="entry name" value="WH_DNA-bd_sf"/>
</dbReference>
<dbReference type="SUPFAM" id="SSF46785">
    <property type="entry name" value="Winged helix' DNA-binding domain"/>
    <property type="match status" value="1"/>
</dbReference>
<dbReference type="InterPro" id="IPR037402">
    <property type="entry name" value="YidZ_PBP2"/>
</dbReference>
<dbReference type="InterPro" id="IPR005119">
    <property type="entry name" value="LysR_subst-bd"/>
</dbReference>
<dbReference type="InterPro" id="IPR000847">
    <property type="entry name" value="LysR_HTH_N"/>
</dbReference>
<evidence type="ECO:0000256" key="2">
    <source>
        <dbReference type="ARBA" id="ARBA00023015"/>
    </source>
</evidence>
<dbReference type="PANTHER" id="PTHR30118:SF15">
    <property type="entry name" value="TRANSCRIPTIONAL REGULATORY PROTEIN"/>
    <property type="match status" value="1"/>
</dbReference>
<evidence type="ECO:0000313" key="6">
    <source>
        <dbReference type="EMBL" id="MEN3068516.1"/>
    </source>
</evidence>
<gene>
    <name evidence="6" type="ORF">ABDB84_08490</name>
</gene>
<evidence type="ECO:0000256" key="3">
    <source>
        <dbReference type="ARBA" id="ARBA00023125"/>
    </source>
</evidence>
<organism evidence="6 7">
    <name type="scientific">Uliginosibacterium sediminicola</name>
    <dbReference type="NCBI Taxonomy" id="2024550"/>
    <lineage>
        <taxon>Bacteria</taxon>
        <taxon>Pseudomonadati</taxon>
        <taxon>Pseudomonadota</taxon>
        <taxon>Betaproteobacteria</taxon>
        <taxon>Rhodocyclales</taxon>
        <taxon>Zoogloeaceae</taxon>
        <taxon>Uliginosibacterium</taxon>
    </lineage>
</organism>
<evidence type="ECO:0000256" key="1">
    <source>
        <dbReference type="ARBA" id="ARBA00009437"/>
    </source>
</evidence>
<evidence type="ECO:0000256" key="4">
    <source>
        <dbReference type="ARBA" id="ARBA00023163"/>
    </source>
</evidence>
<protein>
    <submittedName>
        <fullName evidence="6">LysR substrate-binding domain-containing protein</fullName>
    </submittedName>
</protein>
<comment type="similarity">
    <text evidence="1">Belongs to the LysR transcriptional regulatory family.</text>
</comment>
<dbReference type="PANTHER" id="PTHR30118">
    <property type="entry name" value="HTH-TYPE TRANSCRIPTIONAL REGULATOR LEUO-RELATED"/>
    <property type="match status" value="1"/>
</dbReference>
<proteinExistence type="inferred from homology"/>
<comment type="caution">
    <text evidence="6">The sequence shown here is derived from an EMBL/GenBank/DDBJ whole genome shotgun (WGS) entry which is preliminary data.</text>
</comment>